<name>A0ACA9RVN4_9GLOM</name>
<evidence type="ECO:0000313" key="1">
    <source>
        <dbReference type="EMBL" id="CAG8813699.1"/>
    </source>
</evidence>
<feature type="non-terminal residue" evidence="1">
    <location>
        <position position="1"/>
    </location>
</feature>
<comment type="caution">
    <text evidence="1">The sequence shown here is derived from an EMBL/GenBank/DDBJ whole genome shotgun (WGS) entry which is preliminary data.</text>
</comment>
<evidence type="ECO:0000313" key="2">
    <source>
        <dbReference type="Proteomes" id="UP000789920"/>
    </source>
</evidence>
<proteinExistence type="predicted"/>
<sequence length="45" mass="5249">SNGGFNLISYKWLTDFSPVFVVLAQFIFYLSNLKFHPSSETFWIS</sequence>
<keyword evidence="2" id="KW-1185">Reference proteome</keyword>
<feature type="non-terminal residue" evidence="1">
    <location>
        <position position="45"/>
    </location>
</feature>
<dbReference type="Proteomes" id="UP000789920">
    <property type="component" value="Unassembled WGS sequence"/>
</dbReference>
<accession>A0ACA9RVN4</accession>
<dbReference type="EMBL" id="CAJVQC010075267">
    <property type="protein sequence ID" value="CAG8813699.1"/>
    <property type="molecule type" value="Genomic_DNA"/>
</dbReference>
<gene>
    <name evidence="1" type="ORF">RPERSI_LOCUS23825</name>
</gene>
<protein>
    <submittedName>
        <fullName evidence="1">25507_t:CDS:1</fullName>
    </submittedName>
</protein>
<reference evidence="1" key="1">
    <citation type="submission" date="2021-06" db="EMBL/GenBank/DDBJ databases">
        <authorList>
            <person name="Kallberg Y."/>
            <person name="Tangrot J."/>
            <person name="Rosling A."/>
        </authorList>
    </citation>
    <scope>NUCLEOTIDE SEQUENCE</scope>
    <source>
        <strain evidence="1">MA461A</strain>
    </source>
</reference>
<organism evidence="1 2">
    <name type="scientific">Racocetra persica</name>
    <dbReference type="NCBI Taxonomy" id="160502"/>
    <lineage>
        <taxon>Eukaryota</taxon>
        <taxon>Fungi</taxon>
        <taxon>Fungi incertae sedis</taxon>
        <taxon>Mucoromycota</taxon>
        <taxon>Glomeromycotina</taxon>
        <taxon>Glomeromycetes</taxon>
        <taxon>Diversisporales</taxon>
        <taxon>Gigasporaceae</taxon>
        <taxon>Racocetra</taxon>
    </lineage>
</organism>